<dbReference type="HOGENOM" id="CLU_559151_0_0_1"/>
<feature type="region of interest" description="Disordered" evidence="1">
    <location>
        <begin position="257"/>
        <end position="290"/>
    </location>
</feature>
<proteinExistence type="predicted"/>
<dbReference type="AlphaFoldDB" id="B2W2G6"/>
<evidence type="ECO:0000313" key="2">
    <source>
        <dbReference type="EMBL" id="EDU46452.1"/>
    </source>
</evidence>
<dbReference type="InParanoid" id="B2W2G6"/>
<protein>
    <submittedName>
        <fullName evidence="2">Uncharacterized protein</fullName>
    </submittedName>
</protein>
<evidence type="ECO:0000313" key="3">
    <source>
        <dbReference type="Proteomes" id="UP000001471"/>
    </source>
</evidence>
<feature type="compositionally biased region" description="Polar residues" evidence="1">
    <location>
        <begin position="228"/>
        <end position="243"/>
    </location>
</feature>
<feature type="region of interest" description="Disordered" evidence="1">
    <location>
        <begin position="212"/>
        <end position="244"/>
    </location>
</feature>
<dbReference type="Proteomes" id="UP000001471">
    <property type="component" value="Unassembled WGS sequence"/>
</dbReference>
<dbReference type="EMBL" id="DS231617">
    <property type="protein sequence ID" value="EDU46452.1"/>
    <property type="molecule type" value="Genomic_DNA"/>
</dbReference>
<accession>B2W2G6</accession>
<gene>
    <name evidence="2" type="ORF">PTRG_03614</name>
</gene>
<feature type="compositionally biased region" description="Polar residues" evidence="1">
    <location>
        <begin position="1"/>
        <end position="17"/>
    </location>
</feature>
<sequence length="488" mass="52983">MADRITSSTQSENNTCASPIARPTPIARAMIDGSVPTGFVASRVNEINMAIPYAYTTGSTSSPVPVPPDAPQDQGRQAGLESPTTHLSATRYRRRSANNHNPLPSQIESRSPRISLSRYRPVACGRQISTPAISSAMDNVTQGDASRRVSMPLPATSGLGISRSEGYSTTSTLGSQAFDGIAAINSQHLRGHQRNRTEISDITKMDRSCLGSALSNQTEGDSCLPSAPYSSASPQMHNESASSGKEGLMILPSQALERRASTDSLDSTSTFESGSWNPAPTDGPGPDRPLRRVAKFNLETGSCSHTPMAPVLEDMRTEEAQGLYPPESVQYGGVADGCRVYDFAYPKDSRGKHVRFASKSDHAPSVNYNSSSESCASTRAVCGRKAHQNKDWKDEIDCEQEDSVKGIDPALGMRRKPLPREFEVKACQSTAVHHPVPRHPDNKHAYAERFTSFIAALFSAKGRETSQVFWLPFEVLEHFLKQRQKGGR</sequence>
<feature type="region of interest" description="Disordered" evidence="1">
    <location>
        <begin position="58"/>
        <end position="114"/>
    </location>
</feature>
<evidence type="ECO:0000256" key="1">
    <source>
        <dbReference type="SAM" id="MobiDB-lite"/>
    </source>
</evidence>
<feature type="region of interest" description="Disordered" evidence="1">
    <location>
        <begin position="1"/>
        <end position="20"/>
    </location>
</feature>
<feature type="compositionally biased region" description="Polar residues" evidence="1">
    <location>
        <begin position="262"/>
        <end position="278"/>
    </location>
</feature>
<feature type="compositionally biased region" description="Polar residues" evidence="1">
    <location>
        <begin position="98"/>
        <end position="114"/>
    </location>
</feature>
<organism evidence="2 3">
    <name type="scientific">Pyrenophora tritici-repentis (strain Pt-1C-BFP)</name>
    <name type="common">Wheat tan spot fungus</name>
    <name type="synonym">Drechslera tritici-repentis</name>
    <dbReference type="NCBI Taxonomy" id="426418"/>
    <lineage>
        <taxon>Eukaryota</taxon>
        <taxon>Fungi</taxon>
        <taxon>Dikarya</taxon>
        <taxon>Ascomycota</taxon>
        <taxon>Pezizomycotina</taxon>
        <taxon>Dothideomycetes</taxon>
        <taxon>Pleosporomycetidae</taxon>
        <taxon>Pleosporales</taxon>
        <taxon>Pleosporineae</taxon>
        <taxon>Pleosporaceae</taxon>
        <taxon>Pyrenophora</taxon>
    </lineage>
</organism>
<reference evidence="3" key="1">
    <citation type="journal article" date="2013" name="G3 (Bethesda)">
        <title>Comparative genomics of a plant-pathogenic fungus, Pyrenophora tritici-repentis, reveals transduplication and the impact of repeat elements on pathogenicity and population divergence.</title>
        <authorList>
            <person name="Manning V.A."/>
            <person name="Pandelova I."/>
            <person name="Dhillon B."/>
            <person name="Wilhelm L.J."/>
            <person name="Goodwin S.B."/>
            <person name="Berlin A.M."/>
            <person name="Figueroa M."/>
            <person name="Freitag M."/>
            <person name="Hane J.K."/>
            <person name="Henrissat B."/>
            <person name="Holman W.H."/>
            <person name="Kodira C.D."/>
            <person name="Martin J."/>
            <person name="Oliver R.P."/>
            <person name="Robbertse B."/>
            <person name="Schackwitz W."/>
            <person name="Schwartz D.C."/>
            <person name="Spatafora J.W."/>
            <person name="Turgeon B.G."/>
            <person name="Yandava C."/>
            <person name="Young S."/>
            <person name="Zhou S."/>
            <person name="Zeng Q."/>
            <person name="Grigoriev I.V."/>
            <person name="Ma L.-J."/>
            <person name="Ciuffetti L.M."/>
        </authorList>
    </citation>
    <scope>NUCLEOTIDE SEQUENCE [LARGE SCALE GENOMIC DNA]</scope>
    <source>
        <strain evidence="3">Pt-1C-BFP</strain>
    </source>
</reference>
<name>B2W2G6_PYRTR</name>